<name>A0A2S4WDB3_9BASI</name>
<accession>A0A2S4WDB3</accession>
<feature type="chain" id="PRO_5015720293" evidence="1">
    <location>
        <begin position="20"/>
        <end position="190"/>
    </location>
</feature>
<reference evidence="2 3" key="1">
    <citation type="submission" date="2017-12" db="EMBL/GenBank/DDBJ databases">
        <title>Gene loss provides genomic basis for host adaptation in cereal stripe rust fungi.</title>
        <authorList>
            <person name="Xia C."/>
        </authorList>
    </citation>
    <scope>NUCLEOTIDE SEQUENCE [LARGE SCALE GENOMIC DNA]</scope>
    <source>
        <strain evidence="2 3">93TX-2</strain>
    </source>
</reference>
<dbReference type="EMBL" id="PKSM01000044">
    <property type="protein sequence ID" value="POW19697.1"/>
    <property type="molecule type" value="Genomic_DNA"/>
</dbReference>
<sequence length="190" mass="21630">MRIALVIFFSVLLLQQAVITSTTNYPKGYPKTWNYPKNRGKTQTPKSCGSPGVKCGAPGCKPHCSQGETPEGGLTSVLKQFCRGPYNRSLDLTIFVSKTSPESIRDWPVAGRFGSQRSRTRYLFYLSHYPTAPLKPRPHTFIPFLLLSKQLKFLEKLSHDLVIRERVKRSIRIDKNLETLRNLTSPQRVH</sequence>
<keyword evidence="1" id="KW-0732">Signal</keyword>
<proteinExistence type="predicted"/>
<reference evidence="3" key="2">
    <citation type="journal article" date="2018" name="BMC Genomics">
        <title>Genomic insights into host adaptation between the wheat stripe rust pathogen (Puccinia striiformis f. sp. tritici) and the barley stripe rust pathogen (Puccinia striiformis f. sp. hordei).</title>
        <authorList>
            <person name="Xia C."/>
            <person name="Wang M."/>
            <person name="Yin C."/>
            <person name="Cornejo O.E."/>
            <person name="Hulbert S.H."/>
            <person name="Chen X."/>
        </authorList>
    </citation>
    <scope>NUCLEOTIDE SEQUENCE [LARGE SCALE GENOMIC DNA]</scope>
    <source>
        <strain evidence="3">93TX-2</strain>
    </source>
</reference>
<dbReference type="Proteomes" id="UP000238274">
    <property type="component" value="Unassembled WGS sequence"/>
</dbReference>
<keyword evidence="3" id="KW-1185">Reference proteome</keyword>
<organism evidence="2 3">
    <name type="scientific">Puccinia striiformis</name>
    <dbReference type="NCBI Taxonomy" id="27350"/>
    <lineage>
        <taxon>Eukaryota</taxon>
        <taxon>Fungi</taxon>
        <taxon>Dikarya</taxon>
        <taxon>Basidiomycota</taxon>
        <taxon>Pucciniomycotina</taxon>
        <taxon>Pucciniomycetes</taxon>
        <taxon>Pucciniales</taxon>
        <taxon>Pucciniaceae</taxon>
        <taxon>Puccinia</taxon>
    </lineage>
</organism>
<reference evidence="3" key="3">
    <citation type="journal article" date="2018" name="Mol. Plant Microbe Interact.">
        <title>Genome sequence resources for the wheat stripe rust pathogen (Puccinia striiformis f. sp. tritici) and the barley stripe rust pathogen (Puccinia striiformis f. sp. hordei).</title>
        <authorList>
            <person name="Xia C."/>
            <person name="Wang M."/>
            <person name="Yin C."/>
            <person name="Cornejo O.E."/>
            <person name="Hulbert S.H."/>
            <person name="Chen X."/>
        </authorList>
    </citation>
    <scope>NUCLEOTIDE SEQUENCE [LARGE SCALE GENOMIC DNA]</scope>
    <source>
        <strain evidence="3">93TX-2</strain>
    </source>
</reference>
<protein>
    <submittedName>
        <fullName evidence="2">Uncharacterized protein</fullName>
    </submittedName>
</protein>
<gene>
    <name evidence="2" type="ORF">PSHT_04352</name>
</gene>
<evidence type="ECO:0000313" key="2">
    <source>
        <dbReference type="EMBL" id="POW19697.1"/>
    </source>
</evidence>
<evidence type="ECO:0000256" key="1">
    <source>
        <dbReference type="SAM" id="SignalP"/>
    </source>
</evidence>
<dbReference type="VEuPathDB" id="FungiDB:PSHT_04352"/>
<feature type="signal peptide" evidence="1">
    <location>
        <begin position="1"/>
        <end position="19"/>
    </location>
</feature>
<comment type="caution">
    <text evidence="2">The sequence shown here is derived from an EMBL/GenBank/DDBJ whole genome shotgun (WGS) entry which is preliminary data.</text>
</comment>
<dbReference type="AlphaFoldDB" id="A0A2S4WDB3"/>
<evidence type="ECO:0000313" key="3">
    <source>
        <dbReference type="Proteomes" id="UP000238274"/>
    </source>
</evidence>